<organism evidence="4 5">
    <name type="scientific">Mikania micrantha</name>
    <name type="common">bitter vine</name>
    <dbReference type="NCBI Taxonomy" id="192012"/>
    <lineage>
        <taxon>Eukaryota</taxon>
        <taxon>Viridiplantae</taxon>
        <taxon>Streptophyta</taxon>
        <taxon>Embryophyta</taxon>
        <taxon>Tracheophyta</taxon>
        <taxon>Spermatophyta</taxon>
        <taxon>Magnoliopsida</taxon>
        <taxon>eudicotyledons</taxon>
        <taxon>Gunneridae</taxon>
        <taxon>Pentapetalae</taxon>
        <taxon>asterids</taxon>
        <taxon>campanulids</taxon>
        <taxon>Asterales</taxon>
        <taxon>Asteraceae</taxon>
        <taxon>Asteroideae</taxon>
        <taxon>Heliantheae alliance</taxon>
        <taxon>Eupatorieae</taxon>
        <taxon>Mikania</taxon>
    </lineage>
</organism>
<feature type="domain" description="Ty3 transposon capsid-like protein" evidence="3">
    <location>
        <begin position="114"/>
        <end position="291"/>
    </location>
</feature>
<feature type="compositionally biased region" description="Low complexity" evidence="1">
    <location>
        <begin position="7"/>
        <end position="22"/>
    </location>
</feature>
<name>A0A5N6NZG5_9ASTR</name>
<dbReference type="InterPro" id="IPR043128">
    <property type="entry name" value="Rev_trsase/Diguanyl_cyclase"/>
</dbReference>
<dbReference type="CDD" id="cd01647">
    <property type="entry name" value="RT_LTR"/>
    <property type="match status" value="1"/>
</dbReference>
<dbReference type="InterPro" id="IPR045358">
    <property type="entry name" value="Ty3_capsid"/>
</dbReference>
<accession>A0A5N6NZG5</accession>
<dbReference type="PANTHER" id="PTHR15503">
    <property type="entry name" value="LDOC1 RELATED"/>
    <property type="match status" value="1"/>
</dbReference>
<dbReference type="Gene3D" id="3.30.70.270">
    <property type="match status" value="1"/>
</dbReference>
<evidence type="ECO:0008006" key="6">
    <source>
        <dbReference type="Google" id="ProtNLM"/>
    </source>
</evidence>
<dbReference type="Pfam" id="PF00078">
    <property type="entry name" value="RVT_1"/>
    <property type="match status" value="1"/>
</dbReference>
<comment type="caution">
    <text evidence="4">The sequence shown here is derived from an EMBL/GenBank/DDBJ whole genome shotgun (WGS) entry which is preliminary data.</text>
</comment>
<sequence>MPPRRQPTPVTTTQTSAPHSSTPSPPDSPPPPPPPPHSPPPNLNAGPVIDPTTIALATLLSTQLTSQLKDVISEMIHRIQRHGNTSGHTTGEASGNTGYTYDCSYKSFVGCKPPSFTGVEGAVGLIQWLEKMENTLDISSFPEHHKVRYAAGSFSKRALTWWNAQIRAKGRDEAMAMPLAEFQLLLRNEFCPKHELQQLEIELSNHEMKGADHMTFTNRYHELVALVPEMVPTLEKLIDRYVAGLPSCIQSIVLASYPATLESAISLSAKLTKVMVKSGVLKDDSGKAKETTSKKPEYHQKKKQKVVKNYAAVTPLRQAPAAPVNPATRGYGGEHPQCTHCKYHHHPAAQCRKCTNYGRFGHWVTKCCVAVNQATNTAARALPPPPPRIQATTTTKAVTTAEKWVISPVTVQRECNQEHKHLEDMLLLSEPMLHAKTLMWSLSFISSDFAQQLSLTEETLDSPYIIEVANGKQVTVSTILNNCPLTLVDHTFTIDLLPMELGSFDIIVGMDWLSLNRVEVICSEKLLRIPVTNDRVLEVRGDQAKRNVKIISCIKARKCLQKKCIAFLAHVVEKEKDKKTIQDVPVVKEYPELFPEDLPGLPPVRPVEFRIDLIPGATPVAKSPYRLAPSEMQELSNQLQELFDKGFIRPSYSPWGAPVLFVKKKDGSFRMCIDYRELNKLIIKNRYPIPRIDDLFDQLEGAQYFLKIDLRSGYHQLRV</sequence>
<evidence type="ECO:0000259" key="2">
    <source>
        <dbReference type="Pfam" id="PF00078"/>
    </source>
</evidence>
<proteinExistence type="predicted"/>
<dbReference type="PANTHER" id="PTHR15503:SF45">
    <property type="entry name" value="RNA-DIRECTED DNA POLYMERASE HOMOLOG"/>
    <property type="match status" value="1"/>
</dbReference>
<dbReference type="InterPro" id="IPR000477">
    <property type="entry name" value="RT_dom"/>
</dbReference>
<dbReference type="Pfam" id="PF19259">
    <property type="entry name" value="Ty3_capsid"/>
    <property type="match status" value="1"/>
</dbReference>
<keyword evidence="5" id="KW-1185">Reference proteome</keyword>
<dbReference type="OrthoDB" id="2431547at2759"/>
<evidence type="ECO:0000259" key="3">
    <source>
        <dbReference type="Pfam" id="PF19259"/>
    </source>
</evidence>
<evidence type="ECO:0000256" key="1">
    <source>
        <dbReference type="SAM" id="MobiDB-lite"/>
    </source>
</evidence>
<dbReference type="CDD" id="cd00303">
    <property type="entry name" value="retropepsin_like"/>
    <property type="match status" value="1"/>
</dbReference>
<dbReference type="Proteomes" id="UP000326396">
    <property type="component" value="Linkage Group LG16"/>
</dbReference>
<reference evidence="4 5" key="1">
    <citation type="submission" date="2019-05" db="EMBL/GenBank/DDBJ databases">
        <title>Mikania micrantha, genome provides insights into the molecular mechanism of rapid growth.</title>
        <authorList>
            <person name="Liu B."/>
        </authorList>
    </citation>
    <scope>NUCLEOTIDE SEQUENCE [LARGE SCALE GENOMIC DNA]</scope>
    <source>
        <strain evidence="4">NLD-2019</strain>
        <tissue evidence="4">Leaf</tissue>
    </source>
</reference>
<gene>
    <name evidence="4" type="ORF">E3N88_15735</name>
</gene>
<dbReference type="Gene3D" id="3.10.10.10">
    <property type="entry name" value="HIV Type 1 Reverse Transcriptase, subunit A, domain 1"/>
    <property type="match status" value="1"/>
</dbReference>
<feature type="domain" description="Reverse transcriptase" evidence="2">
    <location>
        <begin position="662"/>
        <end position="718"/>
    </location>
</feature>
<feature type="region of interest" description="Disordered" evidence="1">
    <location>
        <begin position="1"/>
        <end position="49"/>
    </location>
</feature>
<dbReference type="InterPro" id="IPR043502">
    <property type="entry name" value="DNA/RNA_pol_sf"/>
</dbReference>
<dbReference type="InterPro" id="IPR032567">
    <property type="entry name" value="RTL1-rel"/>
</dbReference>
<evidence type="ECO:0000313" key="4">
    <source>
        <dbReference type="EMBL" id="KAD5508032.1"/>
    </source>
</evidence>
<feature type="compositionally biased region" description="Pro residues" evidence="1">
    <location>
        <begin position="23"/>
        <end position="42"/>
    </location>
</feature>
<dbReference type="InterPro" id="IPR021109">
    <property type="entry name" value="Peptidase_aspartic_dom_sf"/>
</dbReference>
<dbReference type="Gene3D" id="2.40.70.10">
    <property type="entry name" value="Acid Proteases"/>
    <property type="match status" value="1"/>
</dbReference>
<dbReference type="EMBL" id="SZYD01000008">
    <property type="protein sequence ID" value="KAD5508032.1"/>
    <property type="molecule type" value="Genomic_DNA"/>
</dbReference>
<dbReference type="SUPFAM" id="SSF56672">
    <property type="entry name" value="DNA/RNA polymerases"/>
    <property type="match status" value="1"/>
</dbReference>
<protein>
    <recommendedName>
        <fullName evidence="6">Ty3 transposon capsid-like protein domain-containing protein</fullName>
    </recommendedName>
</protein>
<dbReference type="Pfam" id="PF08284">
    <property type="entry name" value="RVP_2"/>
    <property type="match status" value="1"/>
</dbReference>
<evidence type="ECO:0000313" key="5">
    <source>
        <dbReference type="Proteomes" id="UP000326396"/>
    </source>
</evidence>
<dbReference type="AlphaFoldDB" id="A0A5N6NZG5"/>